<evidence type="ECO:0000259" key="2">
    <source>
        <dbReference type="Pfam" id="PF12697"/>
    </source>
</evidence>
<dbReference type="Proteomes" id="UP000193240">
    <property type="component" value="Unassembled WGS sequence"/>
</dbReference>
<dbReference type="PANTHER" id="PTHR43689:SF8">
    <property type="entry name" value="ALPHA_BETA-HYDROLASES SUPERFAMILY PROTEIN"/>
    <property type="match status" value="1"/>
</dbReference>
<dbReference type="STRING" id="105696.A0A1Y2M3H4"/>
<gene>
    <name evidence="3" type="ORF">B5807_04241</name>
</gene>
<dbReference type="InterPro" id="IPR000639">
    <property type="entry name" value="Epox_hydrolase-like"/>
</dbReference>
<keyword evidence="4" id="KW-1185">Reference proteome</keyword>
<reference evidence="3 4" key="1">
    <citation type="journal article" date="2017" name="Genome Announc.">
        <title>Genome sequence of the saprophytic ascomycete Epicoccum nigrum ICMP 19927 strain isolated from New Zealand.</title>
        <authorList>
            <person name="Fokin M."/>
            <person name="Fleetwood D."/>
            <person name="Weir B.S."/>
            <person name="Villas-Boas S.G."/>
        </authorList>
    </citation>
    <scope>NUCLEOTIDE SEQUENCE [LARGE SCALE GENOMIC DNA]</scope>
    <source>
        <strain evidence="3 4">ICMP 19927</strain>
    </source>
</reference>
<organism evidence="3 4">
    <name type="scientific">Epicoccum nigrum</name>
    <name type="common">Soil fungus</name>
    <name type="synonym">Epicoccum purpurascens</name>
    <dbReference type="NCBI Taxonomy" id="105696"/>
    <lineage>
        <taxon>Eukaryota</taxon>
        <taxon>Fungi</taxon>
        <taxon>Dikarya</taxon>
        <taxon>Ascomycota</taxon>
        <taxon>Pezizomycotina</taxon>
        <taxon>Dothideomycetes</taxon>
        <taxon>Pleosporomycetidae</taxon>
        <taxon>Pleosporales</taxon>
        <taxon>Pleosporineae</taxon>
        <taxon>Didymellaceae</taxon>
        <taxon>Epicoccum</taxon>
    </lineage>
</organism>
<dbReference type="PANTHER" id="PTHR43689">
    <property type="entry name" value="HYDROLASE"/>
    <property type="match status" value="1"/>
</dbReference>
<dbReference type="Gene3D" id="3.40.50.1820">
    <property type="entry name" value="alpha/beta hydrolase"/>
    <property type="match status" value="1"/>
</dbReference>
<dbReference type="GO" id="GO:0003824">
    <property type="term" value="F:catalytic activity"/>
    <property type="evidence" value="ECO:0007669"/>
    <property type="project" value="InterPro"/>
</dbReference>
<evidence type="ECO:0000313" key="3">
    <source>
        <dbReference type="EMBL" id="OSS50675.1"/>
    </source>
</evidence>
<keyword evidence="1" id="KW-1133">Transmembrane helix</keyword>
<evidence type="ECO:0000313" key="4">
    <source>
        <dbReference type="Proteomes" id="UP000193240"/>
    </source>
</evidence>
<feature type="transmembrane region" description="Helical" evidence="1">
    <location>
        <begin position="20"/>
        <end position="41"/>
    </location>
</feature>
<dbReference type="AlphaFoldDB" id="A0A1Y2M3H4"/>
<name>A0A1Y2M3H4_EPING</name>
<keyword evidence="1" id="KW-0472">Membrane</keyword>
<accession>A0A1Y2M3H4</accession>
<dbReference type="InterPro" id="IPR029058">
    <property type="entry name" value="AB_hydrolase_fold"/>
</dbReference>
<sequence length="484" mass="53709">MPAPPTPMTPNESGGKLANWAWYLFKLGFGLFSLAFTWITISWKNGFFPPKDTDEEKRELAAAQERYWSLDREPLPGFKHAFFTTSTGTNIHYVVNASADAPPSRNVAFFVHGFPDSYLLWRHLLQDPALQQTNTLIAVDLPGYGGSDSLPNYGPNEMLEAMAETIIALRKQFLQDGRKCVVVSHDWGALTCARLASEASELADRWLITSAIIPHATTDNALAQWTLARQMLRTWKSHPLNTALLKNARSALKPVLAQFSRSFYIFCFHLPSPFDSFFTSFGNHWFVRITHNLGTGPIKKGENILARLDPKAAAEAMCMTTGPALPQLIDQPVGGPTGRYGESVRRRISDRGMAEKIRIYREGLFIGQWEKSLETTAALYELRSGSDQSSSVAPRGALKAPTTLVLGEKDMAFDLRLALDGLKDYLVKGSQVLIIKEAGHWMPLEPTARVVLQQLVLWALSEDSSPGKATPFAGMLNLKVVEDI</sequence>
<keyword evidence="1" id="KW-0812">Transmembrane</keyword>
<evidence type="ECO:0000256" key="1">
    <source>
        <dbReference type="SAM" id="Phobius"/>
    </source>
</evidence>
<dbReference type="InterPro" id="IPR000073">
    <property type="entry name" value="AB_hydrolase_1"/>
</dbReference>
<dbReference type="PRINTS" id="PR00412">
    <property type="entry name" value="EPOXHYDRLASE"/>
</dbReference>
<dbReference type="InParanoid" id="A0A1Y2M3H4"/>
<dbReference type="SUPFAM" id="SSF53474">
    <property type="entry name" value="alpha/beta-Hydrolases"/>
    <property type="match status" value="1"/>
</dbReference>
<proteinExistence type="predicted"/>
<dbReference type="EMBL" id="KZ107841">
    <property type="protein sequence ID" value="OSS50675.1"/>
    <property type="molecule type" value="Genomic_DNA"/>
</dbReference>
<protein>
    <recommendedName>
        <fullName evidence="2">AB hydrolase-1 domain-containing protein</fullName>
    </recommendedName>
</protein>
<feature type="domain" description="AB hydrolase-1" evidence="2">
    <location>
        <begin position="109"/>
        <end position="451"/>
    </location>
</feature>
<dbReference type="Pfam" id="PF12697">
    <property type="entry name" value="Abhydrolase_6"/>
    <property type="match status" value="1"/>
</dbReference>
<dbReference type="OMA" id="HWTPVER"/>